<dbReference type="NCBIfam" id="TIGR04056">
    <property type="entry name" value="OMP_RagA_SusC"/>
    <property type="match status" value="1"/>
</dbReference>
<keyword evidence="5 9" id="KW-0798">TonB box</keyword>
<organism evidence="13 14">
    <name type="scientific">Olivibacter jilunii</name>
    <dbReference type="NCBI Taxonomy" id="985016"/>
    <lineage>
        <taxon>Bacteria</taxon>
        <taxon>Pseudomonadati</taxon>
        <taxon>Bacteroidota</taxon>
        <taxon>Sphingobacteriia</taxon>
        <taxon>Sphingobacteriales</taxon>
        <taxon>Sphingobacteriaceae</taxon>
        <taxon>Olivibacter</taxon>
    </lineage>
</organism>
<comment type="similarity">
    <text evidence="8 9">Belongs to the TonB-dependent receptor family.</text>
</comment>
<evidence type="ECO:0000256" key="3">
    <source>
        <dbReference type="ARBA" id="ARBA00022452"/>
    </source>
</evidence>
<keyword evidence="3 8" id="KW-1134">Transmembrane beta strand</keyword>
<evidence type="ECO:0000256" key="6">
    <source>
        <dbReference type="ARBA" id="ARBA00023136"/>
    </source>
</evidence>
<dbReference type="InterPro" id="IPR037066">
    <property type="entry name" value="Plug_dom_sf"/>
</dbReference>
<dbReference type="Proteomes" id="UP001597560">
    <property type="component" value="Unassembled WGS sequence"/>
</dbReference>
<keyword evidence="4 8" id="KW-0812">Transmembrane</keyword>
<dbReference type="Gene3D" id="2.170.130.10">
    <property type="entry name" value="TonB-dependent receptor, plug domain"/>
    <property type="match status" value="1"/>
</dbReference>
<feature type="domain" description="TonB-dependent receptor plug" evidence="12">
    <location>
        <begin position="116"/>
        <end position="219"/>
    </location>
</feature>
<dbReference type="InterPro" id="IPR036942">
    <property type="entry name" value="Beta-barrel_TonB_sf"/>
</dbReference>
<evidence type="ECO:0000256" key="10">
    <source>
        <dbReference type="SAM" id="SignalP"/>
    </source>
</evidence>
<dbReference type="InterPro" id="IPR023996">
    <property type="entry name" value="TonB-dep_OMP_SusC/RagA"/>
</dbReference>
<evidence type="ECO:0000256" key="9">
    <source>
        <dbReference type="RuleBase" id="RU003357"/>
    </source>
</evidence>
<feature type="chain" id="PRO_5046913079" evidence="10">
    <location>
        <begin position="19"/>
        <end position="1064"/>
    </location>
</feature>
<dbReference type="InterPro" id="IPR008969">
    <property type="entry name" value="CarboxyPept-like_regulatory"/>
</dbReference>
<evidence type="ECO:0000256" key="1">
    <source>
        <dbReference type="ARBA" id="ARBA00004571"/>
    </source>
</evidence>
<accession>A0ABW6BCE9</accession>
<dbReference type="Pfam" id="PF00593">
    <property type="entry name" value="TonB_dep_Rec_b-barrel"/>
    <property type="match status" value="1"/>
</dbReference>
<dbReference type="InterPro" id="IPR023997">
    <property type="entry name" value="TonB-dep_OMP_SusC/RagA_CS"/>
</dbReference>
<dbReference type="SUPFAM" id="SSF56935">
    <property type="entry name" value="Porins"/>
    <property type="match status" value="1"/>
</dbReference>
<gene>
    <name evidence="13" type="ORF">ACFS6J_28265</name>
</gene>
<evidence type="ECO:0000256" key="7">
    <source>
        <dbReference type="ARBA" id="ARBA00023237"/>
    </source>
</evidence>
<dbReference type="Pfam" id="PF13715">
    <property type="entry name" value="CarbopepD_reg_2"/>
    <property type="match status" value="1"/>
</dbReference>
<evidence type="ECO:0000259" key="12">
    <source>
        <dbReference type="Pfam" id="PF07715"/>
    </source>
</evidence>
<feature type="signal peptide" evidence="10">
    <location>
        <begin position="1"/>
        <end position="18"/>
    </location>
</feature>
<evidence type="ECO:0000256" key="8">
    <source>
        <dbReference type="PROSITE-ProRule" id="PRU01360"/>
    </source>
</evidence>
<protein>
    <submittedName>
        <fullName evidence="13">SusC/RagA family TonB-linked outer membrane protein</fullName>
    </submittedName>
</protein>
<keyword evidence="7 8" id="KW-0998">Cell outer membrane</keyword>
<comment type="subcellular location">
    <subcellularLocation>
        <location evidence="1 8">Cell outer membrane</location>
        <topology evidence="1 8">Multi-pass membrane protein</topology>
    </subcellularLocation>
</comment>
<evidence type="ECO:0000256" key="5">
    <source>
        <dbReference type="ARBA" id="ARBA00023077"/>
    </source>
</evidence>
<evidence type="ECO:0000313" key="13">
    <source>
        <dbReference type="EMBL" id="MFD2965729.1"/>
    </source>
</evidence>
<feature type="domain" description="TonB-dependent receptor-like beta-barrel" evidence="11">
    <location>
        <begin position="443"/>
        <end position="836"/>
    </location>
</feature>
<dbReference type="Gene3D" id="2.40.170.20">
    <property type="entry name" value="TonB-dependent receptor, beta-barrel domain"/>
    <property type="match status" value="1"/>
</dbReference>
<evidence type="ECO:0000313" key="14">
    <source>
        <dbReference type="Proteomes" id="UP001597560"/>
    </source>
</evidence>
<evidence type="ECO:0000256" key="4">
    <source>
        <dbReference type="ARBA" id="ARBA00022692"/>
    </source>
</evidence>
<dbReference type="EMBL" id="JBHUPA010000039">
    <property type="protein sequence ID" value="MFD2965729.1"/>
    <property type="molecule type" value="Genomic_DNA"/>
</dbReference>
<dbReference type="InterPro" id="IPR000531">
    <property type="entry name" value="Beta-barrel_TonB"/>
</dbReference>
<comment type="caution">
    <text evidence="13">The sequence shown here is derived from an EMBL/GenBank/DDBJ whole genome shotgun (WGS) entry which is preliminary data.</text>
</comment>
<dbReference type="RefSeq" id="WP_377613630.1">
    <property type="nucleotide sequence ID" value="NZ_JBHUPA010000039.1"/>
</dbReference>
<dbReference type="Pfam" id="PF07715">
    <property type="entry name" value="Plug"/>
    <property type="match status" value="1"/>
</dbReference>
<dbReference type="SUPFAM" id="SSF49464">
    <property type="entry name" value="Carboxypeptidase regulatory domain-like"/>
    <property type="match status" value="1"/>
</dbReference>
<dbReference type="InterPro" id="IPR039426">
    <property type="entry name" value="TonB-dep_rcpt-like"/>
</dbReference>
<dbReference type="InterPro" id="IPR012910">
    <property type="entry name" value="Plug_dom"/>
</dbReference>
<keyword evidence="14" id="KW-1185">Reference proteome</keyword>
<dbReference type="NCBIfam" id="TIGR04057">
    <property type="entry name" value="SusC_RagA_signa"/>
    <property type="match status" value="1"/>
</dbReference>
<reference evidence="14" key="1">
    <citation type="journal article" date="2019" name="Int. J. Syst. Evol. Microbiol.">
        <title>The Global Catalogue of Microorganisms (GCM) 10K type strain sequencing project: providing services to taxonomists for standard genome sequencing and annotation.</title>
        <authorList>
            <consortium name="The Broad Institute Genomics Platform"/>
            <consortium name="The Broad Institute Genome Sequencing Center for Infectious Disease"/>
            <person name="Wu L."/>
            <person name="Ma J."/>
        </authorList>
    </citation>
    <scope>NUCLEOTIDE SEQUENCE [LARGE SCALE GENOMIC DNA]</scope>
    <source>
        <strain evidence="14">KCTC 23098</strain>
    </source>
</reference>
<name>A0ABW6BCE9_9SPHI</name>
<keyword evidence="2 8" id="KW-0813">Transport</keyword>
<sequence length="1064" mass="120014">MKLCIILWCALISFTCHAQSRIAGHVISSRDNQPISAANIKLSDGTTIANTNARGEFKALIDVKDSLIFIQHIGFITKRENLNGRTVDKLLIALEPDEQQLEEVTISSGYQRIAKERATGSFTFIDNETFSEQVSTDVLSRLPAVANGLIADNSTNSSGRLMIRGLSSIRGPKQPLIVVDNFPYEGDITNINPNDVENITVLKDAAAASIWGVRAGNGVIVITTKKGRFNQSLTIDVVASAQLITKPDLSYLPQMETADYIGVEELLFNKGYYNSRINSIGKLPLSPIVEKLIQLNAGLIDSANYLTERMRLSALDVRDQYNKYFYSSGLNQQYSLRMRGGTDKHSWGMGLGYDGNNSNLNELNRRVNIRFENTWRPLPKLTVSSDIYLTRTADRSGKPAYGSIGMATYNLYPYAEFADAAGNALPIYQKRKPYLDALAEDGKLLDWNYYPLQDYRYMRNSTDGTDVLLNTGFNYRISEWFSFDGRYQYEKQLIERTNKRGEESYFARDLINSYSQIDAVSGAVNYIVPKGSIADIASSSLASHSGRAQFNVNTAWSDHEINAIIGGEIRQSHTAMNQYRIYGLKDDNLTFGQVDYTRQYPNFVSGSLSFIPNNQQLDDRILRFVSVYGNGAYTFRRKYTLSASMRRDATNLFGLNTNNKWNMLWSIGGSWDIGAESFYKSSMLPYLRLRLTHGYSGNIDPAMSAVSTIWYVGINRNTRFPYARFDNYANPDLRWETVQTTNMGIDFTFRDNRLSGSIEYYLKRGKNLFGLEVMDPTAGVGSNITKNVAEMKGHGMDIQLNSVNIKGRAVSWQSQLNLSFNRDEVVDYYLSSTRGRDFVTERSIAGVIGKPVYSVFSFRWAGLDPETGDPRGYLNDQVSSNYTQLYGNGTQLDDLVYNGPVLPVWFGSLGNTITFKSLSLSARIVYKMGHYFRRSSINYYYLYSQGEQHSDFALRWQQPGDELYTDIPSMVYPTSSSRDNFYRYTEPLVERADHIRLQYVNLSYKLNTGFLRKIGVKSFTAFLNADNLGILWRANKKGIDPEFPSGGNTLVPPRAYALGIRAQL</sequence>
<proteinExistence type="inferred from homology"/>
<dbReference type="PROSITE" id="PS52016">
    <property type="entry name" value="TONB_DEPENDENT_REC_3"/>
    <property type="match status" value="1"/>
</dbReference>
<keyword evidence="10" id="KW-0732">Signal</keyword>
<evidence type="ECO:0000256" key="2">
    <source>
        <dbReference type="ARBA" id="ARBA00022448"/>
    </source>
</evidence>
<keyword evidence="6 8" id="KW-0472">Membrane</keyword>
<evidence type="ECO:0000259" key="11">
    <source>
        <dbReference type="Pfam" id="PF00593"/>
    </source>
</evidence>